<feature type="domain" description="Polyphosphate kinase-2-related" evidence="1">
    <location>
        <begin position="2"/>
        <end position="46"/>
    </location>
</feature>
<evidence type="ECO:0000259" key="1">
    <source>
        <dbReference type="Pfam" id="PF03976"/>
    </source>
</evidence>
<dbReference type="AlphaFoldDB" id="A0A7V2ZHA3"/>
<dbReference type="PANTHER" id="PTHR34383:SF3">
    <property type="entry name" value="POLYPHOSPHATE:AMP PHOSPHOTRANSFERASE"/>
    <property type="match status" value="1"/>
</dbReference>
<gene>
    <name evidence="2" type="ORF">ENS31_00470</name>
</gene>
<dbReference type="InterPro" id="IPR027417">
    <property type="entry name" value="P-loop_NTPase"/>
</dbReference>
<protein>
    <recommendedName>
        <fullName evidence="1">Polyphosphate kinase-2-related domain-containing protein</fullName>
    </recommendedName>
</protein>
<name>A0A7V2ZHA3_9BACT</name>
<proteinExistence type="predicted"/>
<organism evidence="2">
    <name type="scientific">Ignavibacterium album</name>
    <dbReference type="NCBI Taxonomy" id="591197"/>
    <lineage>
        <taxon>Bacteria</taxon>
        <taxon>Pseudomonadati</taxon>
        <taxon>Ignavibacteriota</taxon>
        <taxon>Ignavibacteria</taxon>
        <taxon>Ignavibacteriales</taxon>
        <taxon>Ignavibacteriaceae</taxon>
        <taxon>Ignavibacterium</taxon>
    </lineage>
</organism>
<dbReference type="EMBL" id="DSUJ01000002">
    <property type="protein sequence ID" value="HFI89983.1"/>
    <property type="molecule type" value="Genomic_DNA"/>
</dbReference>
<accession>A0A7V2ZHA3</accession>
<dbReference type="Pfam" id="PF03976">
    <property type="entry name" value="PPK2"/>
    <property type="match status" value="1"/>
</dbReference>
<evidence type="ECO:0000313" key="2">
    <source>
        <dbReference type="EMBL" id="HFI89983.1"/>
    </source>
</evidence>
<dbReference type="PANTHER" id="PTHR34383">
    <property type="entry name" value="POLYPHOSPHATE:AMP PHOSPHOTRANSFERASE-RELATED"/>
    <property type="match status" value="1"/>
</dbReference>
<dbReference type="Gene3D" id="3.40.50.300">
    <property type="entry name" value="P-loop containing nucleotide triphosphate hydrolases"/>
    <property type="match status" value="1"/>
</dbReference>
<reference evidence="2" key="1">
    <citation type="journal article" date="2020" name="mSystems">
        <title>Genome- and Community-Level Interaction Insights into Carbon Utilization and Element Cycling Functions of Hydrothermarchaeota in Hydrothermal Sediment.</title>
        <authorList>
            <person name="Zhou Z."/>
            <person name="Liu Y."/>
            <person name="Xu W."/>
            <person name="Pan J."/>
            <person name="Luo Z.H."/>
            <person name="Li M."/>
        </authorList>
    </citation>
    <scope>NUCLEOTIDE SEQUENCE [LARGE SCALE GENOMIC DNA]</scope>
    <source>
        <strain evidence="2">SpSt-479</strain>
    </source>
</reference>
<dbReference type="InterPro" id="IPR022488">
    <property type="entry name" value="PPK2-related"/>
</dbReference>
<comment type="caution">
    <text evidence="2">The sequence shown here is derived from an EMBL/GenBank/DDBJ whole genome shotgun (WGS) entry which is preliminary data.</text>
</comment>
<sequence>MNAYQDAISATSTKYAPWYIIPADKKWFARLAVSEIIVQTLKKLNPEYPSLSEEQIVQLQKCKEALLNEKD</sequence>